<feature type="compositionally biased region" description="Basic and acidic residues" evidence="1">
    <location>
        <begin position="17"/>
        <end position="26"/>
    </location>
</feature>
<keyword evidence="3" id="KW-1185">Reference proteome</keyword>
<feature type="compositionally biased region" description="Low complexity" evidence="1">
    <location>
        <begin position="71"/>
        <end position="83"/>
    </location>
</feature>
<accession>A0AAE0DR92</accession>
<proteinExistence type="predicted"/>
<reference evidence="2" key="1">
    <citation type="submission" date="2022-11" db="EMBL/GenBank/DDBJ databases">
        <title>Chromosomal genome sequence assembly and mating type (MAT) locus characterization of the leprose asexual lichenized fungus Lepraria neglecta (Nyl.) Erichsen.</title>
        <authorList>
            <person name="Allen J.L."/>
            <person name="Pfeffer B."/>
        </authorList>
    </citation>
    <scope>NUCLEOTIDE SEQUENCE</scope>
    <source>
        <strain evidence="2">Allen 5258</strain>
    </source>
</reference>
<evidence type="ECO:0000313" key="3">
    <source>
        <dbReference type="Proteomes" id="UP001276659"/>
    </source>
</evidence>
<evidence type="ECO:0000256" key="1">
    <source>
        <dbReference type="SAM" id="MobiDB-lite"/>
    </source>
</evidence>
<organism evidence="2 3">
    <name type="scientific">Lepraria neglecta</name>
    <dbReference type="NCBI Taxonomy" id="209136"/>
    <lineage>
        <taxon>Eukaryota</taxon>
        <taxon>Fungi</taxon>
        <taxon>Dikarya</taxon>
        <taxon>Ascomycota</taxon>
        <taxon>Pezizomycotina</taxon>
        <taxon>Lecanoromycetes</taxon>
        <taxon>OSLEUM clade</taxon>
        <taxon>Lecanoromycetidae</taxon>
        <taxon>Lecanorales</taxon>
        <taxon>Lecanorineae</taxon>
        <taxon>Stereocaulaceae</taxon>
        <taxon>Lepraria</taxon>
    </lineage>
</organism>
<evidence type="ECO:0000313" key="2">
    <source>
        <dbReference type="EMBL" id="KAK3178093.1"/>
    </source>
</evidence>
<dbReference type="PANTHER" id="PTHR37540">
    <property type="entry name" value="TRANSCRIPTION FACTOR (ACR-2), PUTATIVE-RELATED-RELATED"/>
    <property type="match status" value="1"/>
</dbReference>
<dbReference type="EMBL" id="JASNWA010000003">
    <property type="protein sequence ID" value="KAK3178093.1"/>
    <property type="molecule type" value="Genomic_DNA"/>
</dbReference>
<feature type="region of interest" description="Disordered" evidence="1">
    <location>
        <begin position="1"/>
        <end position="86"/>
    </location>
</feature>
<dbReference type="PANTHER" id="PTHR37540:SF5">
    <property type="entry name" value="TRANSCRIPTION FACTOR DOMAIN-CONTAINING PROTEIN"/>
    <property type="match status" value="1"/>
</dbReference>
<feature type="compositionally biased region" description="Polar residues" evidence="1">
    <location>
        <begin position="1"/>
        <end position="12"/>
    </location>
</feature>
<protein>
    <submittedName>
        <fullName evidence="2">Uncharacterized protein</fullName>
    </submittedName>
</protein>
<dbReference type="InterPro" id="IPR021858">
    <property type="entry name" value="Fun_TF"/>
</dbReference>
<dbReference type="AlphaFoldDB" id="A0AAE0DR92"/>
<dbReference type="Pfam" id="PF11951">
    <property type="entry name" value="Fungal_trans_2"/>
    <property type="match status" value="2"/>
</dbReference>
<dbReference type="Proteomes" id="UP001276659">
    <property type="component" value="Unassembled WGS sequence"/>
</dbReference>
<comment type="caution">
    <text evidence="2">The sequence shown here is derived from an EMBL/GenBank/DDBJ whole genome shotgun (WGS) entry which is preliminary data.</text>
</comment>
<gene>
    <name evidence="2" type="ORF">OEA41_000226</name>
</gene>
<sequence>MEKQPATFTFINLSEPKQGKDEDLRKFVRSNAMRSYRRKQKQKAVNFHMQKGLSTAPPQEKDRPRLSPDASEQLEPSQLSQLQNARSEWPEDWDMSLLEAQQLLLPGSESIAERDDQDHDYLLFTHCGEPFIARPKLALSSSKLFGDGLNDPFNAYPIGGCPRYNSYVLNHFVSVMTKNCLPIDPGNGQNPLTKVWVPYAMTDPVLFLATLNFAAVHLDLLRGTQSNHKTLIHKGETIRGINARLQSSAETVSNTTIGAVAMLAAMEVSAYIDNTTELCAEMATIFHNMRYLADSLGTWGSSITMNDLMSFSKQRSTLEHRLLSMKIRKPKAEMGNLDYLLEACRLSALIFVKCVLHNFKPVCAILRNLKEQLINLAPETEDSIIEDRGPLRRGTITWMLFMGGILSLNSTEEDFFAERIAKSTEAWHREGMNSWSDMEMWLKDIAWVDSLRTPECVSLWNRAQTLSGKGPLGVDPCKVPVHRCFSC</sequence>
<name>A0AAE0DR92_9LECA</name>